<dbReference type="PANTHER" id="PTHR43612:SF3">
    <property type="entry name" value="TRIFUNCTIONAL ENZYME SUBUNIT ALPHA, MITOCHONDRIAL"/>
    <property type="match status" value="1"/>
</dbReference>
<feature type="non-terminal residue" evidence="5">
    <location>
        <position position="1"/>
    </location>
</feature>
<evidence type="ECO:0000259" key="3">
    <source>
        <dbReference type="Pfam" id="PF00725"/>
    </source>
</evidence>
<evidence type="ECO:0000259" key="4">
    <source>
        <dbReference type="Pfam" id="PF02737"/>
    </source>
</evidence>
<dbReference type="PANTHER" id="PTHR43612">
    <property type="entry name" value="TRIFUNCTIONAL ENZYME SUBUNIT ALPHA"/>
    <property type="match status" value="1"/>
</dbReference>
<feature type="compositionally biased region" description="Gly residues" evidence="2">
    <location>
        <begin position="272"/>
        <end position="281"/>
    </location>
</feature>
<feature type="domain" description="3-hydroxyacyl-CoA dehydrogenase NAD binding" evidence="4">
    <location>
        <begin position="1"/>
        <end position="51"/>
    </location>
</feature>
<comment type="caution">
    <text evidence="5">The sequence shown here is derived from an EMBL/GenBank/DDBJ whole genome shotgun (WGS) entry which is preliminary data.</text>
</comment>
<evidence type="ECO:0000256" key="2">
    <source>
        <dbReference type="SAM" id="MobiDB-lite"/>
    </source>
</evidence>
<dbReference type="SUPFAM" id="SSF48179">
    <property type="entry name" value="6-phosphogluconate dehydrogenase C-terminal domain-like"/>
    <property type="match status" value="2"/>
</dbReference>
<feature type="compositionally biased region" description="Basic and acidic residues" evidence="2">
    <location>
        <begin position="146"/>
        <end position="160"/>
    </location>
</feature>
<dbReference type="Pfam" id="PF02737">
    <property type="entry name" value="3HCDH_N"/>
    <property type="match status" value="1"/>
</dbReference>
<dbReference type="Gene3D" id="1.10.1040.50">
    <property type="match status" value="1"/>
</dbReference>
<proteinExistence type="predicted"/>
<dbReference type="GO" id="GO:0070403">
    <property type="term" value="F:NAD+ binding"/>
    <property type="evidence" value="ECO:0007669"/>
    <property type="project" value="InterPro"/>
</dbReference>
<evidence type="ECO:0000256" key="1">
    <source>
        <dbReference type="ARBA" id="ARBA00023002"/>
    </source>
</evidence>
<dbReference type="GO" id="GO:0006635">
    <property type="term" value="P:fatty acid beta-oxidation"/>
    <property type="evidence" value="ECO:0007669"/>
    <property type="project" value="TreeGrafter"/>
</dbReference>
<accession>A0A7Y2E6L8</accession>
<dbReference type="Gene3D" id="3.40.50.720">
    <property type="entry name" value="NAD(P)-binding Rossmann-like Domain"/>
    <property type="match status" value="1"/>
</dbReference>
<dbReference type="AlphaFoldDB" id="A0A7Y2E6L8"/>
<dbReference type="SUPFAM" id="SSF51735">
    <property type="entry name" value="NAD(P)-binding Rossmann-fold domains"/>
    <property type="match status" value="1"/>
</dbReference>
<dbReference type="EMBL" id="JABDJR010000208">
    <property type="protein sequence ID" value="NNF06183.1"/>
    <property type="molecule type" value="Genomic_DNA"/>
</dbReference>
<evidence type="ECO:0000313" key="5">
    <source>
        <dbReference type="EMBL" id="NNF06183.1"/>
    </source>
</evidence>
<dbReference type="Proteomes" id="UP000547674">
    <property type="component" value="Unassembled WGS sequence"/>
</dbReference>
<organism evidence="5 6">
    <name type="scientific">Eiseniibacteriota bacterium</name>
    <dbReference type="NCBI Taxonomy" id="2212470"/>
    <lineage>
        <taxon>Bacteria</taxon>
        <taxon>Candidatus Eiseniibacteriota</taxon>
    </lineage>
</organism>
<dbReference type="InterPro" id="IPR006108">
    <property type="entry name" value="3HC_DH_C"/>
</dbReference>
<feature type="region of interest" description="Disordered" evidence="2">
    <location>
        <begin position="141"/>
        <end position="163"/>
    </location>
</feature>
<keyword evidence="1" id="KW-0560">Oxidoreductase</keyword>
<feature type="region of interest" description="Disordered" evidence="2">
    <location>
        <begin position="257"/>
        <end position="281"/>
    </location>
</feature>
<evidence type="ECO:0008006" key="7">
    <source>
        <dbReference type="Google" id="ProtNLM"/>
    </source>
</evidence>
<evidence type="ECO:0000313" key="6">
    <source>
        <dbReference type="Proteomes" id="UP000547674"/>
    </source>
</evidence>
<dbReference type="InterPro" id="IPR008927">
    <property type="entry name" value="6-PGluconate_DH-like_C_sf"/>
</dbReference>
<dbReference type="GO" id="GO:0016509">
    <property type="term" value="F:long-chain (3S)-3-hydroxyacyl-CoA dehydrogenase (NAD+) activity"/>
    <property type="evidence" value="ECO:0007669"/>
    <property type="project" value="TreeGrafter"/>
</dbReference>
<name>A0A7Y2E6L8_UNCEI</name>
<dbReference type="InterPro" id="IPR050136">
    <property type="entry name" value="FA_oxidation_alpha_subunit"/>
</dbReference>
<dbReference type="GO" id="GO:0004300">
    <property type="term" value="F:enoyl-CoA hydratase activity"/>
    <property type="evidence" value="ECO:0007669"/>
    <property type="project" value="TreeGrafter"/>
</dbReference>
<protein>
    <recommendedName>
        <fullName evidence="7">3-hydroxyacyl-CoA dehydrogenase</fullName>
    </recommendedName>
</protein>
<dbReference type="Pfam" id="PF00725">
    <property type="entry name" value="3HCDH"/>
    <property type="match status" value="2"/>
</dbReference>
<sequence length="281" mass="30704">ERITGLHFFNPVDRMPLVEVIAGPQSSESAVATTYKLALKLGKTPILVGDCPGFLVNRLLAFYLGESLHLHEEGVPISRIDKLFKQFGMPMGPFALLDQIGLDVAEKVTKMVGDAYGDRLPTQTRVTSLVKQGKLGKKSGSGFYDYDSKGKPRPGKESVKRSASFNDHQILHRPLYAMVNEAARCLDEGVARRALDVDLGMVMGTGFPPFRGGLLRWADSIGVDQIITELVDWSPTEDRFTPSRALEIRRSGFYEESASASIEDEELLSGDVSGGTPTGEV</sequence>
<reference evidence="5 6" key="1">
    <citation type="submission" date="2020-03" db="EMBL/GenBank/DDBJ databases">
        <title>Metabolic flexibility allows generalist bacteria to become dominant in a frequently disturbed ecosystem.</title>
        <authorList>
            <person name="Chen Y.-J."/>
            <person name="Leung P.M."/>
            <person name="Bay S.K."/>
            <person name="Hugenholtz P."/>
            <person name="Kessler A.J."/>
            <person name="Shelley G."/>
            <person name="Waite D.W."/>
            <person name="Cook P.L."/>
            <person name="Greening C."/>
        </authorList>
    </citation>
    <scope>NUCLEOTIDE SEQUENCE [LARGE SCALE GENOMIC DNA]</scope>
    <source>
        <strain evidence="5">SS_bin_28</strain>
    </source>
</reference>
<gene>
    <name evidence="5" type="ORF">HKN21_05435</name>
</gene>
<feature type="domain" description="3-hydroxyacyl-CoA dehydrogenase C-terminal" evidence="3">
    <location>
        <begin position="171"/>
        <end position="225"/>
    </location>
</feature>
<dbReference type="InterPro" id="IPR006176">
    <property type="entry name" value="3-OHacyl-CoA_DH_NAD-bd"/>
</dbReference>
<dbReference type="InterPro" id="IPR036291">
    <property type="entry name" value="NAD(P)-bd_dom_sf"/>
</dbReference>
<feature type="domain" description="3-hydroxyacyl-CoA dehydrogenase C-terminal" evidence="3">
    <location>
        <begin position="53"/>
        <end position="146"/>
    </location>
</feature>